<comment type="caution">
    <text evidence="16">The sequence shown here is derived from an EMBL/GenBank/DDBJ whole genome shotgun (WGS) entry which is preliminary data.</text>
</comment>
<organism evidence="16 17">
    <name type="scientific">Duganella vulcania</name>
    <dbReference type="NCBI Taxonomy" id="2692166"/>
    <lineage>
        <taxon>Bacteria</taxon>
        <taxon>Pseudomonadati</taxon>
        <taxon>Pseudomonadota</taxon>
        <taxon>Betaproteobacteria</taxon>
        <taxon>Burkholderiales</taxon>
        <taxon>Oxalobacteraceae</taxon>
        <taxon>Telluria group</taxon>
        <taxon>Duganella</taxon>
    </lineage>
</organism>
<evidence type="ECO:0000259" key="14">
    <source>
        <dbReference type="Pfam" id="PF00593"/>
    </source>
</evidence>
<dbReference type="GO" id="GO:0006826">
    <property type="term" value="P:iron ion transport"/>
    <property type="evidence" value="ECO:0007669"/>
    <property type="project" value="UniProtKB-KW"/>
</dbReference>
<name>A0A845GB94_9BURK</name>
<dbReference type="PANTHER" id="PTHR32552:SF81">
    <property type="entry name" value="TONB-DEPENDENT OUTER MEMBRANE RECEPTOR"/>
    <property type="match status" value="1"/>
</dbReference>
<dbReference type="PANTHER" id="PTHR32552">
    <property type="entry name" value="FERRICHROME IRON RECEPTOR-RELATED"/>
    <property type="match status" value="1"/>
</dbReference>
<evidence type="ECO:0000313" key="17">
    <source>
        <dbReference type="Proteomes" id="UP000470302"/>
    </source>
</evidence>
<feature type="chain" id="PRO_5032465487" evidence="13">
    <location>
        <begin position="27"/>
        <end position="764"/>
    </location>
</feature>
<dbReference type="CDD" id="cd01347">
    <property type="entry name" value="ligand_gated_channel"/>
    <property type="match status" value="1"/>
</dbReference>
<evidence type="ECO:0000256" key="7">
    <source>
        <dbReference type="ARBA" id="ARBA00023065"/>
    </source>
</evidence>
<feature type="signal peptide" evidence="13">
    <location>
        <begin position="1"/>
        <end position="26"/>
    </location>
</feature>
<dbReference type="SUPFAM" id="SSF56935">
    <property type="entry name" value="Porins"/>
    <property type="match status" value="1"/>
</dbReference>
<evidence type="ECO:0000256" key="4">
    <source>
        <dbReference type="ARBA" id="ARBA00022496"/>
    </source>
</evidence>
<keyword evidence="6" id="KW-0408">Iron</keyword>
<keyword evidence="7" id="KW-0406">Ion transport</keyword>
<feature type="domain" description="TonB-dependent receptor plug" evidence="15">
    <location>
        <begin position="58"/>
        <end position="169"/>
    </location>
</feature>
<keyword evidence="4" id="KW-0410">Iron transport</keyword>
<dbReference type="Pfam" id="PF00593">
    <property type="entry name" value="TonB_dep_Rec_b-barrel"/>
    <property type="match status" value="1"/>
</dbReference>
<gene>
    <name evidence="16" type="ORF">GTP91_23465</name>
</gene>
<evidence type="ECO:0000256" key="6">
    <source>
        <dbReference type="ARBA" id="ARBA00023004"/>
    </source>
</evidence>
<accession>A0A845GB94</accession>
<feature type="domain" description="TonB-dependent receptor-like beta-barrel" evidence="14">
    <location>
        <begin position="282"/>
        <end position="726"/>
    </location>
</feature>
<dbReference type="PROSITE" id="PS52016">
    <property type="entry name" value="TONB_DEPENDENT_REC_3"/>
    <property type="match status" value="1"/>
</dbReference>
<sequence>MGNKLMGLSALAMVSASAIVSAQTQATPTAPATPATDRADQIERVEVTASRSARAEEIQQVPMALTAIKPESLAKFGLSGLADIARIAPSVDMQEQGPGVNNITMRGLVVRGITPSEIADASLVAVYVDDMPVTLKSGNPDLKVLDLERIEVLRGPQGTLYGAGAMAGTIRQITQKPDPDSLFGSFEAVGSRTSGNGGANGNLRGMVNVPVKEGVLGLRVTGYTGEDSGYVKNILNGKRTNDTHTDQGRVAMRLQASPDLTVDASITASSMDGGLNGAFSGLAPFTTSAMTEQKTKDDMQLYNLAVNYKLAGAELVSSTTFVHRKTLYRKSDEYNTTAFIFPGQSLIQADYTIANKLQDFAQEFRLNSTDAGPLKWTAGLFLETGKRDFWEDEPTPGMDARYADAYGFPGYSSLTNDLAFGKDDQFSGTQQSRSRQAALFAEATYTLWDKLDLTAGVRLFTESEDFKLRFTGYYGNTPAATVDAPVGTPNIVNSKASARGGNPRFAAAYHLDPEHLLYAQAGKGFRYGGNNQPVPATLCGIQAPASFGPDQLWSYELGSKNTFLNQRVSLNLAAFLIDWEKVQVANYLPCSYYYTQNAGKIRSQGLEIESMVKLARRMSLGFNAAYTDAKARTDIVTPLAAQSAPAGTRTPYAPRITASLSFNYTVPLADNDEVGIAATYSYRGNSYTDFAPTGSNYAEIPSSSMLNAALSYKSGKYEFGLFGTNLGNRTKVVDVTRDPNGLQPGDTLYMARPRTIGVRVKARF</sequence>
<evidence type="ECO:0000256" key="13">
    <source>
        <dbReference type="SAM" id="SignalP"/>
    </source>
</evidence>
<comment type="similarity">
    <text evidence="11 12">Belongs to the TonB-dependent receptor family.</text>
</comment>
<evidence type="ECO:0000256" key="11">
    <source>
        <dbReference type="PROSITE-ProRule" id="PRU01360"/>
    </source>
</evidence>
<keyword evidence="2 11" id="KW-0813">Transport</keyword>
<dbReference type="AlphaFoldDB" id="A0A845GB94"/>
<evidence type="ECO:0000256" key="12">
    <source>
        <dbReference type="RuleBase" id="RU003357"/>
    </source>
</evidence>
<evidence type="ECO:0000256" key="1">
    <source>
        <dbReference type="ARBA" id="ARBA00004571"/>
    </source>
</evidence>
<dbReference type="RefSeq" id="WP_161098937.1">
    <property type="nucleotide sequence ID" value="NZ_WWCW01000104.1"/>
</dbReference>
<keyword evidence="13" id="KW-0732">Signal</keyword>
<dbReference type="InterPro" id="IPR036942">
    <property type="entry name" value="Beta-barrel_TonB_sf"/>
</dbReference>
<protein>
    <submittedName>
        <fullName evidence="16">TonB-dependent receptor</fullName>
    </submittedName>
</protein>
<proteinExistence type="inferred from homology"/>
<dbReference type="Gene3D" id="2.40.170.20">
    <property type="entry name" value="TonB-dependent receptor, beta-barrel domain"/>
    <property type="match status" value="1"/>
</dbReference>
<evidence type="ECO:0000256" key="5">
    <source>
        <dbReference type="ARBA" id="ARBA00022692"/>
    </source>
</evidence>
<evidence type="ECO:0000256" key="9">
    <source>
        <dbReference type="ARBA" id="ARBA00023136"/>
    </source>
</evidence>
<keyword evidence="9 11" id="KW-0472">Membrane</keyword>
<evidence type="ECO:0000313" key="16">
    <source>
        <dbReference type="EMBL" id="MYM90118.1"/>
    </source>
</evidence>
<evidence type="ECO:0000256" key="10">
    <source>
        <dbReference type="ARBA" id="ARBA00023237"/>
    </source>
</evidence>
<keyword evidence="3 11" id="KW-1134">Transmembrane beta strand</keyword>
<dbReference type="InterPro" id="IPR039426">
    <property type="entry name" value="TonB-dep_rcpt-like"/>
</dbReference>
<dbReference type="Proteomes" id="UP000470302">
    <property type="component" value="Unassembled WGS sequence"/>
</dbReference>
<keyword evidence="5 11" id="KW-0812">Transmembrane</keyword>
<keyword evidence="10 11" id="KW-0998">Cell outer membrane</keyword>
<comment type="subcellular location">
    <subcellularLocation>
        <location evidence="1 11">Cell outer membrane</location>
        <topology evidence="1 11">Multi-pass membrane protein</topology>
    </subcellularLocation>
</comment>
<evidence type="ECO:0000256" key="2">
    <source>
        <dbReference type="ARBA" id="ARBA00022448"/>
    </source>
</evidence>
<dbReference type="InterPro" id="IPR012910">
    <property type="entry name" value="Plug_dom"/>
</dbReference>
<evidence type="ECO:0000259" key="15">
    <source>
        <dbReference type="Pfam" id="PF07715"/>
    </source>
</evidence>
<dbReference type="GO" id="GO:0009279">
    <property type="term" value="C:cell outer membrane"/>
    <property type="evidence" value="ECO:0007669"/>
    <property type="project" value="UniProtKB-SubCell"/>
</dbReference>
<dbReference type="InterPro" id="IPR000531">
    <property type="entry name" value="Beta-barrel_TonB"/>
</dbReference>
<evidence type="ECO:0000256" key="3">
    <source>
        <dbReference type="ARBA" id="ARBA00022452"/>
    </source>
</evidence>
<reference evidence="16 17" key="1">
    <citation type="submission" date="2020-01" db="EMBL/GenBank/DDBJ databases">
        <title>Novel species isolated from a subtropical stream in China.</title>
        <authorList>
            <person name="Lu H."/>
        </authorList>
    </citation>
    <scope>NUCLEOTIDE SEQUENCE [LARGE SCALE GENOMIC DNA]</scope>
    <source>
        <strain evidence="16 17">FT82W</strain>
    </source>
</reference>
<dbReference type="EMBL" id="WWCW01000104">
    <property type="protein sequence ID" value="MYM90118.1"/>
    <property type="molecule type" value="Genomic_DNA"/>
</dbReference>
<keyword evidence="8 12" id="KW-0798">TonB box</keyword>
<dbReference type="Pfam" id="PF07715">
    <property type="entry name" value="Plug"/>
    <property type="match status" value="1"/>
</dbReference>
<evidence type="ECO:0000256" key="8">
    <source>
        <dbReference type="ARBA" id="ARBA00023077"/>
    </source>
</evidence>
<keyword evidence="16" id="KW-0675">Receptor</keyword>